<dbReference type="GO" id="GO:0005509">
    <property type="term" value="F:calcium ion binding"/>
    <property type="evidence" value="ECO:0007669"/>
    <property type="project" value="TreeGrafter"/>
</dbReference>
<protein>
    <recommendedName>
        <fullName evidence="1">Translationally-controlled tumor protein homolog</fullName>
    </recommendedName>
</protein>
<keyword evidence="5" id="KW-1185">Reference proteome</keyword>
<dbReference type="PANTHER" id="PTHR11991:SF0">
    <property type="entry name" value="TRANSLATIONALLY-CONTROLLED TUMOR PROTEIN"/>
    <property type="match status" value="1"/>
</dbReference>
<dbReference type="AlphaFoldDB" id="A0A9W8GCH8"/>
<dbReference type="GO" id="GO:0005737">
    <property type="term" value="C:cytoplasm"/>
    <property type="evidence" value="ECO:0007669"/>
    <property type="project" value="TreeGrafter"/>
</dbReference>
<dbReference type="InterPro" id="IPR011057">
    <property type="entry name" value="Mss4-like_sf"/>
</dbReference>
<name>A0A9W8GCH8_9FUNG</name>
<evidence type="ECO:0000313" key="5">
    <source>
        <dbReference type="Proteomes" id="UP001151516"/>
    </source>
</evidence>
<evidence type="ECO:0000313" key="4">
    <source>
        <dbReference type="EMBL" id="KAJ2684855.1"/>
    </source>
</evidence>
<sequence length="179" mass="19796">MIIYKDIISGDELCSDVFDMELKGIVYEVNGKLITVGPTSVDTGANASAEGADADEGAEDGAIQAIDIVYSNRLQSTSFDKKSYLTYMKGYLKSVVANIKEKAAKNNLSEEETEKLVKTFQASAQTFIKDVILANFKDYEFYTGESMNIDGMVALLNYREDGTTPYFTFFKDGLSEMKV</sequence>
<dbReference type="OrthoDB" id="10248936at2759"/>
<dbReference type="SUPFAM" id="SSF51316">
    <property type="entry name" value="Mss4-like"/>
    <property type="match status" value="1"/>
</dbReference>
<dbReference type="PRINTS" id="PR01653">
    <property type="entry name" value="TCTPROTEIN"/>
</dbReference>
<dbReference type="PANTHER" id="PTHR11991">
    <property type="entry name" value="TRANSLATIONALLY CONTROLLED TUMOR PROTEIN-RELATED"/>
    <property type="match status" value="1"/>
</dbReference>
<evidence type="ECO:0000259" key="3">
    <source>
        <dbReference type="PROSITE" id="PS51797"/>
    </source>
</evidence>
<dbReference type="InterPro" id="IPR034737">
    <property type="entry name" value="TCTP"/>
</dbReference>
<dbReference type="PROSITE" id="PS51797">
    <property type="entry name" value="TCTP_3"/>
    <property type="match status" value="1"/>
</dbReference>
<dbReference type="Gene3D" id="2.170.150.10">
    <property type="entry name" value="Metal Binding Protein, Guanine Nucleotide Exchange Factor, Chain A"/>
    <property type="match status" value="1"/>
</dbReference>
<dbReference type="Pfam" id="PF00838">
    <property type="entry name" value="TCTP"/>
    <property type="match status" value="1"/>
</dbReference>
<feature type="domain" description="TCTP" evidence="3">
    <location>
        <begin position="1"/>
        <end position="179"/>
    </location>
</feature>
<gene>
    <name evidence="4" type="ORF">IWW39_004656</name>
</gene>
<evidence type="ECO:0000256" key="1">
    <source>
        <dbReference type="ARBA" id="ARBA00014759"/>
    </source>
</evidence>
<accession>A0A9W8GCH8</accession>
<proteinExistence type="inferred from homology"/>
<dbReference type="Proteomes" id="UP001151516">
    <property type="component" value="Unassembled WGS sequence"/>
</dbReference>
<dbReference type="InterPro" id="IPR011323">
    <property type="entry name" value="Mss4/transl-control_tumour"/>
</dbReference>
<dbReference type="InterPro" id="IPR018105">
    <property type="entry name" value="Translational_control_tumour_p"/>
</dbReference>
<dbReference type="InterPro" id="IPR018103">
    <property type="entry name" value="Translation_control_tumour_CS"/>
</dbReference>
<comment type="caution">
    <text evidence="4">The sequence shown here is derived from an EMBL/GenBank/DDBJ whole genome shotgun (WGS) entry which is preliminary data.</text>
</comment>
<dbReference type="PROSITE" id="PS01003">
    <property type="entry name" value="TCTP_2"/>
    <property type="match status" value="1"/>
</dbReference>
<dbReference type="EMBL" id="JANBTX010000184">
    <property type="protein sequence ID" value="KAJ2684855.1"/>
    <property type="molecule type" value="Genomic_DNA"/>
</dbReference>
<evidence type="ECO:0000256" key="2">
    <source>
        <dbReference type="PROSITE-ProRule" id="PRU01133"/>
    </source>
</evidence>
<dbReference type="FunFam" id="2.170.150.10:FF:000002">
    <property type="entry name" value="Translationally-controlled tumor protein homolog"/>
    <property type="match status" value="1"/>
</dbReference>
<comment type="similarity">
    <text evidence="2">Belongs to the TCTP family.</text>
</comment>
<organism evidence="4 5">
    <name type="scientific">Coemansia spiralis</name>
    <dbReference type="NCBI Taxonomy" id="417178"/>
    <lineage>
        <taxon>Eukaryota</taxon>
        <taxon>Fungi</taxon>
        <taxon>Fungi incertae sedis</taxon>
        <taxon>Zoopagomycota</taxon>
        <taxon>Kickxellomycotina</taxon>
        <taxon>Kickxellomycetes</taxon>
        <taxon>Kickxellales</taxon>
        <taxon>Kickxellaceae</taxon>
        <taxon>Coemansia</taxon>
    </lineage>
</organism>
<reference evidence="4" key="1">
    <citation type="submission" date="2022-07" db="EMBL/GenBank/DDBJ databases">
        <title>Phylogenomic reconstructions and comparative analyses of Kickxellomycotina fungi.</title>
        <authorList>
            <person name="Reynolds N.K."/>
            <person name="Stajich J.E."/>
            <person name="Barry K."/>
            <person name="Grigoriev I.V."/>
            <person name="Crous P."/>
            <person name="Smith M.E."/>
        </authorList>
    </citation>
    <scope>NUCLEOTIDE SEQUENCE</scope>
    <source>
        <strain evidence="4">CBS 109367</strain>
    </source>
</reference>